<accession>A0ABR9AP90</accession>
<evidence type="ECO:0000313" key="2">
    <source>
        <dbReference type="EMBL" id="MBD8490603.1"/>
    </source>
</evidence>
<sequence length="155" mass="18314">MLYTTLLSLHSIVRWLVLASVLVAVFRIYRGWFTNRPFDNFDEKSNRIAVSMLHLQFTIGALLYFLSPIIRYFYQHYNEAVHERQIRFFGMEHSSMMFLAVFVISMGVSLAKKKDEDQKKFKILGICYTVGILLILINIPWPFSPFAARPYLRFF</sequence>
<evidence type="ECO:0008006" key="4">
    <source>
        <dbReference type="Google" id="ProtNLM"/>
    </source>
</evidence>
<dbReference type="EMBL" id="JACYTQ010000007">
    <property type="protein sequence ID" value="MBD8490603.1"/>
    <property type="molecule type" value="Genomic_DNA"/>
</dbReference>
<keyword evidence="1" id="KW-0472">Membrane</keyword>
<evidence type="ECO:0000256" key="1">
    <source>
        <dbReference type="SAM" id="Phobius"/>
    </source>
</evidence>
<dbReference type="Proteomes" id="UP000647133">
    <property type="component" value="Unassembled WGS sequence"/>
</dbReference>
<feature type="transmembrane region" description="Helical" evidence="1">
    <location>
        <begin position="94"/>
        <end position="111"/>
    </location>
</feature>
<evidence type="ECO:0000313" key="3">
    <source>
        <dbReference type="Proteomes" id="UP000647133"/>
    </source>
</evidence>
<name>A0ABR9AP90_9BACT</name>
<feature type="transmembrane region" description="Helical" evidence="1">
    <location>
        <begin position="50"/>
        <end position="74"/>
    </location>
</feature>
<comment type="caution">
    <text evidence="2">The sequence shown here is derived from an EMBL/GenBank/DDBJ whole genome shotgun (WGS) entry which is preliminary data.</text>
</comment>
<reference evidence="2 3" key="1">
    <citation type="submission" date="2020-09" db="EMBL/GenBank/DDBJ databases">
        <title>Echinicola sp. CAU 1574 isolated from sand of Sido Beach.</title>
        <authorList>
            <person name="Kim W."/>
        </authorList>
    </citation>
    <scope>NUCLEOTIDE SEQUENCE [LARGE SCALE GENOMIC DNA]</scope>
    <source>
        <strain evidence="2 3">CAU 1574</strain>
    </source>
</reference>
<gene>
    <name evidence="2" type="ORF">IFO69_17755</name>
</gene>
<keyword evidence="3" id="KW-1185">Reference proteome</keyword>
<protein>
    <recommendedName>
        <fullName evidence="4">Cytochrome B</fullName>
    </recommendedName>
</protein>
<feature type="transmembrane region" description="Helical" evidence="1">
    <location>
        <begin position="123"/>
        <end position="143"/>
    </location>
</feature>
<keyword evidence="1" id="KW-1133">Transmembrane helix</keyword>
<feature type="transmembrane region" description="Helical" evidence="1">
    <location>
        <begin position="12"/>
        <end position="29"/>
    </location>
</feature>
<proteinExistence type="predicted"/>
<keyword evidence="1" id="KW-0812">Transmembrane</keyword>
<dbReference type="RefSeq" id="WP_192011475.1">
    <property type="nucleotide sequence ID" value="NZ_JACYTQ010000007.1"/>
</dbReference>
<organism evidence="2 3">
    <name type="scientific">Echinicola arenosa</name>
    <dbReference type="NCBI Taxonomy" id="2774144"/>
    <lineage>
        <taxon>Bacteria</taxon>
        <taxon>Pseudomonadati</taxon>
        <taxon>Bacteroidota</taxon>
        <taxon>Cytophagia</taxon>
        <taxon>Cytophagales</taxon>
        <taxon>Cyclobacteriaceae</taxon>
        <taxon>Echinicola</taxon>
    </lineage>
</organism>